<evidence type="ECO:0000313" key="8">
    <source>
        <dbReference type="Proteomes" id="UP001235720"/>
    </source>
</evidence>
<dbReference type="InterPro" id="IPR035952">
    <property type="entry name" value="Rhomboid-like_sf"/>
</dbReference>
<sequence length="222" mass="22565">MTAVLFVLVLCGAVTVGQSSGRGATRRPPIATLAGLVVVGVPTAVQLLAAPSLLSAWERDWPRMLDGQWWRLVTSLTVQDGGLAGALLNLASLAVVGFFAERVWGRRAVVVIALVSGVGAQFWGAVVQPVGAGNSVAVMGLAAALAVATVPGRSTRVRAVSIGTSVVGVVLFVVGDLHGGAFVLGAICAVVIVLRRRLRRARAARRAPSPGGVPARGRGAGA</sequence>
<name>A0ABT7TI10_9MICO</name>
<keyword evidence="7" id="KW-0645">Protease</keyword>
<reference evidence="7 8" key="1">
    <citation type="submission" date="2023-06" db="EMBL/GenBank/DDBJ databases">
        <authorList>
            <person name="Feng G."/>
            <person name="Li J."/>
            <person name="Zhu H."/>
        </authorList>
    </citation>
    <scope>NUCLEOTIDE SEQUENCE [LARGE SCALE GENOMIC DNA]</scope>
    <source>
        <strain evidence="7 8">RHCJP20</strain>
    </source>
</reference>
<feature type="domain" description="Peptidase S54 rhomboid" evidence="6">
    <location>
        <begin position="67"/>
        <end position="177"/>
    </location>
</feature>
<comment type="subcellular location">
    <subcellularLocation>
        <location evidence="1">Membrane</location>
        <topology evidence="1">Multi-pass membrane protein</topology>
    </subcellularLocation>
</comment>
<gene>
    <name evidence="7" type="ORF">QUG98_12240</name>
</gene>
<evidence type="ECO:0000256" key="2">
    <source>
        <dbReference type="ARBA" id="ARBA00022692"/>
    </source>
</evidence>
<feature type="transmembrane region" description="Helical" evidence="5">
    <location>
        <begin position="157"/>
        <end position="175"/>
    </location>
</feature>
<dbReference type="Proteomes" id="UP001235720">
    <property type="component" value="Unassembled WGS sequence"/>
</dbReference>
<dbReference type="EC" id="3.4.21.-" evidence="7"/>
<protein>
    <submittedName>
        <fullName evidence="7">Rhomboid family intramembrane serine protease</fullName>
        <ecNumber evidence="7">3.4.21.-</ecNumber>
    </submittedName>
</protein>
<evidence type="ECO:0000256" key="5">
    <source>
        <dbReference type="SAM" id="Phobius"/>
    </source>
</evidence>
<dbReference type="InterPro" id="IPR022764">
    <property type="entry name" value="Peptidase_S54_rhomboid_dom"/>
</dbReference>
<dbReference type="RefSeq" id="WP_289470846.1">
    <property type="nucleotide sequence ID" value="NZ_JAUCMM010000008.1"/>
</dbReference>
<keyword evidence="7" id="KW-0378">Hydrolase</keyword>
<evidence type="ECO:0000256" key="1">
    <source>
        <dbReference type="ARBA" id="ARBA00004141"/>
    </source>
</evidence>
<evidence type="ECO:0000313" key="7">
    <source>
        <dbReference type="EMBL" id="MDM7889218.1"/>
    </source>
</evidence>
<evidence type="ECO:0000259" key="6">
    <source>
        <dbReference type="Pfam" id="PF01694"/>
    </source>
</evidence>
<feature type="transmembrane region" description="Helical" evidence="5">
    <location>
        <begin position="29"/>
        <end position="54"/>
    </location>
</feature>
<dbReference type="GO" id="GO:0006508">
    <property type="term" value="P:proteolysis"/>
    <property type="evidence" value="ECO:0007669"/>
    <property type="project" value="UniProtKB-KW"/>
</dbReference>
<keyword evidence="8" id="KW-1185">Reference proteome</keyword>
<proteinExistence type="predicted"/>
<feature type="transmembrane region" description="Helical" evidence="5">
    <location>
        <begin position="132"/>
        <end position="150"/>
    </location>
</feature>
<dbReference type="EMBL" id="JAUCMM010000008">
    <property type="protein sequence ID" value="MDM7889218.1"/>
    <property type="molecule type" value="Genomic_DNA"/>
</dbReference>
<organism evidence="7 8">
    <name type="scientific">Curtobacterium subtropicum</name>
    <dbReference type="NCBI Taxonomy" id="3055138"/>
    <lineage>
        <taxon>Bacteria</taxon>
        <taxon>Bacillati</taxon>
        <taxon>Actinomycetota</taxon>
        <taxon>Actinomycetes</taxon>
        <taxon>Micrococcales</taxon>
        <taxon>Microbacteriaceae</taxon>
        <taxon>Curtobacterium</taxon>
    </lineage>
</organism>
<dbReference type="Gene3D" id="1.20.1540.10">
    <property type="entry name" value="Rhomboid-like"/>
    <property type="match status" value="1"/>
</dbReference>
<dbReference type="GO" id="GO:0008233">
    <property type="term" value="F:peptidase activity"/>
    <property type="evidence" value="ECO:0007669"/>
    <property type="project" value="UniProtKB-KW"/>
</dbReference>
<evidence type="ECO:0000256" key="4">
    <source>
        <dbReference type="ARBA" id="ARBA00023136"/>
    </source>
</evidence>
<dbReference type="SUPFAM" id="SSF144091">
    <property type="entry name" value="Rhomboid-like"/>
    <property type="match status" value="1"/>
</dbReference>
<keyword evidence="3 5" id="KW-1133">Transmembrane helix</keyword>
<feature type="transmembrane region" description="Helical" evidence="5">
    <location>
        <begin position="108"/>
        <end position="126"/>
    </location>
</feature>
<dbReference type="Pfam" id="PF01694">
    <property type="entry name" value="Rhomboid"/>
    <property type="match status" value="1"/>
</dbReference>
<keyword evidence="4 5" id="KW-0472">Membrane</keyword>
<comment type="caution">
    <text evidence="7">The sequence shown here is derived from an EMBL/GenBank/DDBJ whole genome shotgun (WGS) entry which is preliminary data.</text>
</comment>
<evidence type="ECO:0000256" key="3">
    <source>
        <dbReference type="ARBA" id="ARBA00022989"/>
    </source>
</evidence>
<feature type="transmembrane region" description="Helical" evidence="5">
    <location>
        <begin position="181"/>
        <end position="198"/>
    </location>
</feature>
<keyword evidence="2 5" id="KW-0812">Transmembrane</keyword>
<accession>A0ABT7TI10</accession>